<evidence type="ECO:0000256" key="1">
    <source>
        <dbReference type="SAM" id="MobiDB-lite"/>
    </source>
</evidence>
<dbReference type="Proteomes" id="UP001558613">
    <property type="component" value="Unassembled WGS sequence"/>
</dbReference>
<evidence type="ECO:0000313" key="3">
    <source>
        <dbReference type="Proteomes" id="UP001558613"/>
    </source>
</evidence>
<proteinExistence type="predicted"/>
<accession>A0ABR3M7B2</accession>
<feature type="region of interest" description="Disordered" evidence="1">
    <location>
        <begin position="22"/>
        <end position="43"/>
    </location>
</feature>
<evidence type="ECO:0000313" key="2">
    <source>
        <dbReference type="EMBL" id="KAL1261023.1"/>
    </source>
</evidence>
<keyword evidence="3" id="KW-1185">Reference proteome</keyword>
<dbReference type="EMBL" id="JAYMGO010000015">
    <property type="protein sequence ID" value="KAL1261023.1"/>
    <property type="molecule type" value="Genomic_DNA"/>
</dbReference>
<comment type="caution">
    <text evidence="2">The sequence shown here is derived from an EMBL/GenBank/DDBJ whole genome shotgun (WGS) entry which is preliminary data.</text>
</comment>
<sequence>MLVSGFLAFKLKQVQIAPGRVQQVGRGKTKEGGRDKEKNTEEAETRCLRQQMMKTIVKGQRNAEKDGIAHLSHRFVGCTPRVEYVLLVPGELQRHMNTWVQLLFSS</sequence>
<gene>
    <name evidence="2" type="ORF">QQF64_008850</name>
</gene>
<name>A0ABR3M7B2_9TELE</name>
<protein>
    <submittedName>
        <fullName evidence="2">Uncharacterized protein</fullName>
    </submittedName>
</protein>
<reference evidence="2 3" key="1">
    <citation type="submission" date="2023-09" db="EMBL/GenBank/DDBJ databases">
        <authorList>
            <person name="Wang M."/>
        </authorList>
    </citation>
    <scope>NUCLEOTIDE SEQUENCE [LARGE SCALE GENOMIC DNA]</scope>
    <source>
        <strain evidence="2">GT-2023</strain>
        <tissue evidence="2">Liver</tissue>
    </source>
</reference>
<organism evidence="2 3">
    <name type="scientific">Cirrhinus molitorella</name>
    <name type="common">mud carp</name>
    <dbReference type="NCBI Taxonomy" id="172907"/>
    <lineage>
        <taxon>Eukaryota</taxon>
        <taxon>Metazoa</taxon>
        <taxon>Chordata</taxon>
        <taxon>Craniata</taxon>
        <taxon>Vertebrata</taxon>
        <taxon>Euteleostomi</taxon>
        <taxon>Actinopterygii</taxon>
        <taxon>Neopterygii</taxon>
        <taxon>Teleostei</taxon>
        <taxon>Ostariophysi</taxon>
        <taxon>Cypriniformes</taxon>
        <taxon>Cyprinidae</taxon>
        <taxon>Labeoninae</taxon>
        <taxon>Labeonini</taxon>
        <taxon>Cirrhinus</taxon>
    </lineage>
</organism>
<feature type="compositionally biased region" description="Basic and acidic residues" evidence="1">
    <location>
        <begin position="28"/>
        <end position="43"/>
    </location>
</feature>